<evidence type="ECO:0000313" key="2">
    <source>
        <dbReference type="Proteomes" id="UP000235598"/>
    </source>
</evidence>
<dbReference type="AlphaFoldDB" id="A0A2N6VNC3"/>
<gene>
    <name evidence="1" type="ORF">CJ199_06510</name>
</gene>
<name>A0A2N6VNC3_9MICO</name>
<proteinExistence type="predicted"/>
<evidence type="ECO:0000313" key="1">
    <source>
        <dbReference type="EMBL" id="PMD05652.1"/>
    </source>
</evidence>
<organism evidence="1 2">
    <name type="scientific">Brevibacterium paucivorans</name>
    <dbReference type="NCBI Taxonomy" id="170994"/>
    <lineage>
        <taxon>Bacteria</taxon>
        <taxon>Bacillati</taxon>
        <taxon>Actinomycetota</taxon>
        <taxon>Actinomycetes</taxon>
        <taxon>Micrococcales</taxon>
        <taxon>Brevibacteriaceae</taxon>
        <taxon>Brevibacterium</taxon>
    </lineage>
</organism>
<dbReference type="Proteomes" id="UP000235598">
    <property type="component" value="Unassembled WGS sequence"/>
</dbReference>
<dbReference type="EMBL" id="PNHK01000002">
    <property type="protein sequence ID" value="PMD05652.1"/>
    <property type="molecule type" value="Genomic_DNA"/>
</dbReference>
<reference evidence="1 2" key="1">
    <citation type="submission" date="2017-09" db="EMBL/GenBank/DDBJ databases">
        <title>Bacterial strain isolated from the female urinary microbiota.</title>
        <authorList>
            <person name="Thomas-White K."/>
            <person name="Kumar N."/>
            <person name="Forster S."/>
            <person name="Putonti C."/>
            <person name="Lawley T."/>
            <person name="Wolfe A.J."/>
        </authorList>
    </citation>
    <scope>NUCLEOTIDE SEQUENCE [LARGE SCALE GENOMIC DNA]</scope>
    <source>
        <strain evidence="1 2">UMB1301</strain>
    </source>
</reference>
<protein>
    <recommendedName>
        <fullName evidence="3">Antibiotic biosynthesis monooxygenase</fullName>
    </recommendedName>
</protein>
<comment type="caution">
    <text evidence="1">The sequence shown here is derived from an EMBL/GenBank/DDBJ whole genome shotgun (WGS) entry which is preliminary data.</text>
</comment>
<evidence type="ECO:0008006" key="3">
    <source>
        <dbReference type="Google" id="ProtNLM"/>
    </source>
</evidence>
<sequence>MENANEQNFVLTVAVKIKPAEYEKFVDSVEAMLHAHKASNWVIQPFGTDEQFDFYEEMLDN</sequence>
<dbReference type="RefSeq" id="WP_102238673.1">
    <property type="nucleotide sequence ID" value="NZ_PNHK01000002.1"/>
</dbReference>
<accession>A0A2N6VNC3</accession>